<evidence type="ECO:0000313" key="2">
    <source>
        <dbReference type="EMBL" id="MBI1684219.1"/>
    </source>
</evidence>
<name>A0ABS0SXF8_9CAUL</name>
<protein>
    <submittedName>
        <fullName evidence="2">Lasso peptide biosynthesis B2 protein</fullName>
    </submittedName>
</protein>
<feature type="domain" description="Microcin J25-processing protein McjB C-terminal" evidence="1">
    <location>
        <begin position="112"/>
        <end position="218"/>
    </location>
</feature>
<accession>A0ABS0SXF8</accession>
<gene>
    <name evidence="2" type="ORF">I4Q42_11130</name>
</gene>
<dbReference type="InterPro" id="IPR053521">
    <property type="entry name" value="McjB-like"/>
</dbReference>
<dbReference type="NCBIfam" id="NF033537">
    <property type="entry name" value="lasso_biosyn_B2"/>
    <property type="match status" value="1"/>
</dbReference>
<dbReference type="Proteomes" id="UP000639859">
    <property type="component" value="Unassembled WGS sequence"/>
</dbReference>
<dbReference type="Pfam" id="PF13471">
    <property type="entry name" value="Transglut_core3"/>
    <property type="match status" value="1"/>
</dbReference>
<sequence length="220" mass="23530">MTYALAEGVTYCIAEGRGVALDLARDRYLGLTAGQTEALAVLTSGPETVNHVSALRSLVAQGLLVEREEPDPPLPCQYLRPSRSLSEEAHGRSGATAQDLIDAALALASTWLLLRTRPLAEIVARRRRRRRRGRGGDAAAVVENLARRFLAVRGLTPLASVCLLDSLALADFLARRGSDADVVFAVGVGPFEAHAWVQAGDCALNETVHRAAMLTPILVT</sequence>
<organism evidence="2 3">
    <name type="scientific">Caulobacter hibisci</name>
    <dbReference type="NCBI Taxonomy" id="2035993"/>
    <lineage>
        <taxon>Bacteria</taxon>
        <taxon>Pseudomonadati</taxon>
        <taxon>Pseudomonadota</taxon>
        <taxon>Alphaproteobacteria</taxon>
        <taxon>Caulobacterales</taxon>
        <taxon>Caulobacteraceae</taxon>
        <taxon>Caulobacter</taxon>
    </lineage>
</organism>
<keyword evidence="3" id="KW-1185">Reference proteome</keyword>
<dbReference type="InterPro" id="IPR032708">
    <property type="entry name" value="McjB_C"/>
</dbReference>
<dbReference type="RefSeq" id="WP_198576140.1">
    <property type="nucleotide sequence ID" value="NZ_JADWOX010000006.1"/>
</dbReference>
<reference evidence="2 3" key="1">
    <citation type="submission" date="2020-11" db="EMBL/GenBank/DDBJ databases">
        <title>genome sequence of strain KACC 18849.</title>
        <authorList>
            <person name="Gao J."/>
            <person name="Zhang X."/>
        </authorList>
    </citation>
    <scope>NUCLEOTIDE SEQUENCE [LARGE SCALE GENOMIC DNA]</scope>
    <source>
        <strain evidence="2 3">KACC 18849</strain>
    </source>
</reference>
<evidence type="ECO:0000313" key="3">
    <source>
        <dbReference type="Proteomes" id="UP000639859"/>
    </source>
</evidence>
<evidence type="ECO:0000259" key="1">
    <source>
        <dbReference type="Pfam" id="PF13471"/>
    </source>
</evidence>
<comment type="caution">
    <text evidence="2">The sequence shown here is derived from an EMBL/GenBank/DDBJ whole genome shotgun (WGS) entry which is preliminary data.</text>
</comment>
<proteinExistence type="predicted"/>
<dbReference type="EMBL" id="JADWOX010000006">
    <property type="protein sequence ID" value="MBI1684219.1"/>
    <property type="molecule type" value="Genomic_DNA"/>
</dbReference>